<evidence type="ECO:0000256" key="1">
    <source>
        <dbReference type="ARBA" id="ARBA00004123"/>
    </source>
</evidence>
<dbReference type="RefSeq" id="XP_073557129.1">
    <property type="nucleotide sequence ID" value="XM_073704424.1"/>
</dbReference>
<keyword evidence="3" id="KW-0238">DNA-binding</keyword>
<comment type="subcellular location">
    <subcellularLocation>
        <location evidence="1">Nucleus</location>
    </subcellularLocation>
</comment>
<evidence type="ECO:0008006" key="8">
    <source>
        <dbReference type="Google" id="ProtNLM"/>
    </source>
</evidence>
<keyword evidence="2" id="KW-0805">Transcription regulation</keyword>
<protein>
    <recommendedName>
        <fullName evidence="8">Transcription factor domain-containing protein</fullName>
    </recommendedName>
</protein>
<dbReference type="GeneID" id="300578874"/>
<evidence type="ECO:0000313" key="7">
    <source>
        <dbReference type="Proteomes" id="UP001642720"/>
    </source>
</evidence>
<dbReference type="CDD" id="cd12148">
    <property type="entry name" value="fungal_TF_MHR"/>
    <property type="match status" value="1"/>
</dbReference>
<organism evidence="6 7">
    <name type="scientific">Trichoderma ghanense</name>
    <dbReference type="NCBI Taxonomy" id="65468"/>
    <lineage>
        <taxon>Eukaryota</taxon>
        <taxon>Fungi</taxon>
        <taxon>Dikarya</taxon>
        <taxon>Ascomycota</taxon>
        <taxon>Pezizomycotina</taxon>
        <taxon>Sordariomycetes</taxon>
        <taxon>Hypocreomycetidae</taxon>
        <taxon>Hypocreales</taxon>
        <taxon>Hypocreaceae</taxon>
        <taxon>Trichoderma</taxon>
    </lineage>
</organism>
<dbReference type="Proteomes" id="UP001642720">
    <property type="component" value="Unassembled WGS sequence"/>
</dbReference>
<dbReference type="EMBL" id="PPTA01000010">
    <property type="protein sequence ID" value="TFB00928.1"/>
    <property type="molecule type" value="Genomic_DNA"/>
</dbReference>
<name>A0ABY2H1F0_9HYPO</name>
<dbReference type="PANTHER" id="PTHR46910:SF37">
    <property type="entry name" value="ZN(II)2CYS6 TRANSCRIPTION FACTOR (EUROFUNG)"/>
    <property type="match status" value="1"/>
</dbReference>
<reference evidence="6 7" key="1">
    <citation type="submission" date="2018-01" db="EMBL/GenBank/DDBJ databases">
        <title>Genome characterization of the sugarcane-associated fungus Trichoderma ghanense CCMA-1212 and their application in lignocelulose bioconversion.</title>
        <authorList>
            <person name="Steindorff A.S."/>
            <person name="Mendes T.D."/>
            <person name="Vilela E.S.D."/>
            <person name="Rodrigues D.S."/>
            <person name="Formighieri E.F."/>
            <person name="Melo I.S."/>
            <person name="Favaro L.C.L."/>
        </authorList>
    </citation>
    <scope>NUCLEOTIDE SEQUENCE [LARGE SCALE GENOMIC DNA]</scope>
    <source>
        <strain evidence="6 7">CCMA-1212</strain>
    </source>
</reference>
<evidence type="ECO:0000313" key="6">
    <source>
        <dbReference type="EMBL" id="TFB00928.1"/>
    </source>
</evidence>
<keyword evidence="7" id="KW-1185">Reference proteome</keyword>
<evidence type="ECO:0000256" key="5">
    <source>
        <dbReference type="ARBA" id="ARBA00023242"/>
    </source>
</evidence>
<evidence type="ECO:0000256" key="4">
    <source>
        <dbReference type="ARBA" id="ARBA00023163"/>
    </source>
</evidence>
<sequence>MPNNRESKLLDRIRELEQALGERHILQNPGDTQIPRHLELTACAVHDKAFRGKTKEPSCEDHGVHPHIRLANHLFGRNWYHRGFPIVSETGIQWIATMTCSDTAALGSYCLSKESPYVLCGSQPTSEHLTSVLTLPDRSFVQRWLASLSGSFFQTLLPALDKELFEETIDIVYRYNDPLDHPEFFSARACLWATFAIVALFRRSDYFCMSVKREACAKRAQYFLEFHTDNDNSTTDIHLIQAYFLLYKYRMAVGQYETASAMMSGALGGVEKLKGHLHRPWNDESTAEPPPLERRQNHLRKLFWLCYTHRNDLTFPSGLSRTRFASKNCDLSDPEKYLNHEVFLQIPGDTVDVEAMGPIVWDRVLSFLPGDPHLGLLKEKIYGLLYSSSALEVLDSELLVRIRQLDDELESWRLAVPPALRPKLSMTPVHGVLWNHTFSSYLRSVQLQLEYHYLLTIIHTPVRRFGATQGVKTTLPEELHSAMHSSIDLSLEASRSTLRLLKEPIAMVRQDTFWHTTIYPIVAAMSLFLNILIHPYVGSAAADMALIESASEVAGKLRKRCVTEYENRHIEQTSEFLRELAVHANGAIVRG</sequence>
<keyword evidence="5" id="KW-0539">Nucleus</keyword>
<evidence type="ECO:0000256" key="3">
    <source>
        <dbReference type="ARBA" id="ARBA00023125"/>
    </source>
</evidence>
<accession>A0ABY2H1F0</accession>
<dbReference type="InterPro" id="IPR050987">
    <property type="entry name" value="AtrR-like"/>
</dbReference>
<keyword evidence="4" id="KW-0804">Transcription</keyword>
<gene>
    <name evidence="6" type="ORF">CCMA1212_007252</name>
</gene>
<evidence type="ECO:0000256" key="2">
    <source>
        <dbReference type="ARBA" id="ARBA00023015"/>
    </source>
</evidence>
<dbReference type="PANTHER" id="PTHR46910">
    <property type="entry name" value="TRANSCRIPTION FACTOR PDR1"/>
    <property type="match status" value="1"/>
</dbReference>
<proteinExistence type="predicted"/>
<comment type="caution">
    <text evidence="6">The sequence shown here is derived from an EMBL/GenBank/DDBJ whole genome shotgun (WGS) entry which is preliminary data.</text>
</comment>